<evidence type="ECO:0000313" key="1">
    <source>
        <dbReference type="Proteomes" id="UP000887580"/>
    </source>
</evidence>
<sequence>MSTSSSSSSSDPQNPVKIILVTGGVISGVGKGIVSSSLGVLLKANGYRVTAIKIDPYLNIDAGTFSPWEHGEVFVLDDGGEVDLDLGNYERFLNVCLTSDNNITTGKIYDRIMRDERAGKYLGKTCQVVPHVTDAIKKWVDDVAQRPVDGTNARPDVVIVELGGTCGDIESMPFLYAMADFTHPDHRSRFMHVHVSMLIDLESTGETKTKPLQHSVELARTYGLVPDIIVCRSERPITTGIKEKIANSCRMKTDQVIGVHNVSNIYRVPLLLIEQNVLEVIESRFQLNRIEPSLALRSCPNIDHWTTHADLVDKYSVKVKIALVGKYFHLDQTTDETRVKIFTDAYSSVIKALGHAATHSERKLQILFVVSEHLEDDASEEKRNEAFKLLDEADGILVPGGFGARGIEGKIKACKYARENNKPFLGICLGMQCAATEFARNVCKIDGASSTEFWEEQNSNNLEGTPPAKELTPEQKIVITMLEYSGGDMGGTMRLGRRATEFLTTDCILYDLYGENQSIEERHRHRYEINPAIVPKLTAAGLRFVGMGVDQTKNNGNISVSSNALLKIAREAIKDGEQGFINKVKKLCERGEETNTAVRMEMVELKDHPYFVGVQYHPEYTSHPLSPSPPFLGLILASSGQLQNFLDKTRVPSPVNLFHDVESTTKPTKFHYLPSAGNSCASLLTLNDNSKNHSSGSDLKVPGLQQQQLSPSGSENKPPVFTITEDHS</sequence>
<evidence type="ECO:0000313" key="2">
    <source>
        <dbReference type="WBParaSite" id="PS1159_v2.g21158.t1"/>
    </source>
</evidence>
<name>A0AC35FV18_9BILA</name>
<accession>A0AC35FV18</accession>
<dbReference type="WBParaSite" id="PS1159_v2.g21158.t1">
    <property type="protein sequence ID" value="PS1159_v2.g21158.t1"/>
    <property type="gene ID" value="PS1159_v2.g21158"/>
</dbReference>
<reference evidence="2" key="1">
    <citation type="submission" date="2022-11" db="UniProtKB">
        <authorList>
            <consortium name="WormBaseParasite"/>
        </authorList>
    </citation>
    <scope>IDENTIFICATION</scope>
</reference>
<organism evidence="1 2">
    <name type="scientific">Panagrolaimus sp. PS1159</name>
    <dbReference type="NCBI Taxonomy" id="55785"/>
    <lineage>
        <taxon>Eukaryota</taxon>
        <taxon>Metazoa</taxon>
        <taxon>Ecdysozoa</taxon>
        <taxon>Nematoda</taxon>
        <taxon>Chromadorea</taxon>
        <taxon>Rhabditida</taxon>
        <taxon>Tylenchina</taxon>
        <taxon>Panagrolaimomorpha</taxon>
        <taxon>Panagrolaimoidea</taxon>
        <taxon>Panagrolaimidae</taxon>
        <taxon>Panagrolaimus</taxon>
    </lineage>
</organism>
<dbReference type="Proteomes" id="UP000887580">
    <property type="component" value="Unplaced"/>
</dbReference>
<protein>
    <submittedName>
        <fullName evidence="2">CTP synthase</fullName>
    </submittedName>
</protein>
<proteinExistence type="predicted"/>